<dbReference type="AlphaFoldDB" id="A0A7S4ZTX7"/>
<feature type="region of interest" description="Disordered" evidence="1">
    <location>
        <begin position="1"/>
        <end position="22"/>
    </location>
</feature>
<dbReference type="EMBL" id="MK318968">
    <property type="protein sequence ID" value="QCL09126.1"/>
    <property type="molecule type" value="Genomic_DNA"/>
</dbReference>
<evidence type="ECO:0000256" key="1">
    <source>
        <dbReference type="SAM" id="MobiDB-lite"/>
    </source>
</evidence>
<feature type="compositionally biased region" description="Acidic residues" evidence="1">
    <location>
        <begin position="7"/>
        <end position="17"/>
    </location>
</feature>
<reference evidence="3" key="1">
    <citation type="submission" date="2018-12" db="EMBL/GenBank/DDBJ databases">
        <title>Three Rhizobium rhizogenes strains isolated from the same crown gall tumor carry diverse plasmids.</title>
        <authorList>
            <person name="Pulawska J."/>
            <person name="Kuzmanovic N."/>
        </authorList>
    </citation>
    <scope>NUCLEOTIDE SEQUENCE</scope>
    <source>
        <strain evidence="2">C5.7</strain>
        <strain evidence="3">Colt5.8</strain>
        <plasmid evidence="2">pC5.7b</plasmid>
        <plasmid evidence="3">pColt5.8a</plasmid>
    </source>
</reference>
<geneLocation type="plasmid" evidence="2">
    <name>pC5.7b</name>
</geneLocation>
<evidence type="ECO:0000313" key="3">
    <source>
        <dbReference type="EMBL" id="QCL09508.1"/>
    </source>
</evidence>
<sequence length="91" mass="10253">MKREAQFDDLGDEDPDLLENSGLPKQYVSRLRNALFTRLSDFDGMSDLEMLREPGVSSRIVKAIKAIKDERARPVAERALRSCLGLSAKED</sequence>
<geneLocation type="plasmid" evidence="3">
    <name>pColt5.8a</name>
</geneLocation>
<protein>
    <submittedName>
        <fullName evidence="3">Uncharacterized protein</fullName>
    </submittedName>
</protein>
<proteinExistence type="predicted"/>
<gene>
    <name evidence="2" type="ORF">pC5.7b_259</name>
    <name evidence="3" type="ORF">pC5.8a_16</name>
</gene>
<evidence type="ECO:0000313" key="2">
    <source>
        <dbReference type="EMBL" id="QCL09126.1"/>
    </source>
</evidence>
<organism evidence="3">
    <name type="scientific">Rhizobium rhizogenes</name>
    <name type="common">Agrobacterium rhizogenes</name>
    <dbReference type="NCBI Taxonomy" id="359"/>
    <lineage>
        <taxon>Bacteria</taxon>
        <taxon>Pseudomonadati</taxon>
        <taxon>Pseudomonadota</taxon>
        <taxon>Alphaproteobacteria</taxon>
        <taxon>Hyphomicrobiales</taxon>
        <taxon>Rhizobiaceae</taxon>
        <taxon>Rhizobium/Agrobacterium group</taxon>
        <taxon>Rhizobium</taxon>
    </lineage>
</organism>
<dbReference type="EMBL" id="MK318971">
    <property type="protein sequence ID" value="QCL09508.1"/>
    <property type="molecule type" value="Genomic_DNA"/>
</dbReference>
<keyword evidence="3" id="KW-0614">Plasmid</keyword>
<dbReference type="RefSeq" id="WP_200985077.1">
    <property type="nucleotide sequence ID" value="NZ_MK318968.1"/>
</dbReference>
<name>A0A7S4ZTX7_RHIRH</name>
<accession>A0A7S4ZTX7</accession>